<protein>
    <submittedName>
        <fullName evidence="7">Transcriptional regulator</fullName>
    </submittedName>
</protein>
<dbReference type="GO" id="GO:0043565">
    <property type="term" value="F:sequence-specific DNA binding"/>
    <property type="evidence" value="ECO:0007669"/>
    <property type="project" value="TreeGrafter"/>
</dbReference>
<dbReference type="EMBL" id="PGVG01000004">
    <property type="protein sequence ID" value="PJG55941.1"/>
    <property type="molecule type" value="Genomic_DNA"/>
</dbReference>
<dbReference type="OrthoDB" id="7260751at2"/>
<organism evidence="7 8">
    <name type="scientific">Bradyrhizobium forestalis</name>
    <dbReference type="NCBI Taxonomy" id="1419263"/>
    <lineage>
        <taxon>Bacteria</taxon>
        <taxon>Pseudomonadati</taxon>
        <taxon>Pseudomonadota</taxon>
        <taxon>Alphaproteobacteria</taxon>
        <taxon>Hyphomicrobiales</taxon>
        <taxon>Nitrobacteraceae</taxon>
        <taxon>Bradyrhizobium</taxon>
    </lineage>
</organism>
<dbReference type="PANTHER" id="PTHR30427:SF1">
    <property type="entry name" value="TRANSCRIPTIONAL ACTIVATOR PROTEIN LYSR"/>
    <property type="match status" value="1"/>
</dbReference>
<dbReference type="InterPro" id="IPR000847">
    <property type="entry name" value="LysR_HTH_N"/>
</dbReference>
<dbReference type="Pfam" id="PF00126">
    <property type="entry name" value="HTH_1"/>
    <property type="match status" value="1"/>
</dbReference>
<keyword evidence="4" id="KW-0238">DNA-binding</keyword>
<keyword evidence="5" id="KW-0804">Transcription</keyword>
<evidence type="ECO:0000313" key="7">
    <source>
        <dbReference type="EMBL" id="PJG55941.1"/>
    </source>
</evidence>
<evidence type="ECO:0000256" key="4">
    <source>
        <dbReference type="ARBA" id="ARBA00023125"/>
    </source>
</evidence>
<comment type="similarity">
    <text evidence="2">Belongs to the LysR transcriptional regulatory family.</text>
</comment>
<dbReference type="GO" id="GO:0010628">
    <property type="term" value="P:positive regulation of gene expression"/>
    <property type="evidence" value="ECO:0007669"/>
    <property type="project" value="TreeGrafter"/>
</dbReference>
<dbReference type="RefSeq" id="WP_100231322.1">
    <property type="nucleotide sequence ID" value="NZ_PGVG01000004.1"/>
</dbReference>
<evidence type="ECO:0000259" key="6">
    <source>
        <dbReference type="PROSITE" id="PS50931"/>
    </source>
</evidence>
<accession>A0A2M8RDQ1</accession>
<sequence length="306" mass="32930">MASRRMGLKHVEAFRAVFQTGSMTQAARRMHTSQPQISRLIGQLEAITQLPLFDRSGGRLRPTVDGSRFFQEVEKTFIGLAGLEASAASIRSFGMGRLSVAAMPRLAGGLLTHIAARFKIDYPHVMISIRSGTASAVHDWVSSGLCDMGLAMLYDEVAGVNVEPVLKTKCVAIMPRGHRLAQKKTLRPADFADEAFISFATGSPLHDRIDTMFAQAGVTRRIVAETDLGASVCALVSAGLGVSIINPVAAHDESAGAALITRPFSPAVPVTIALLYPPYAARSRLIDAFSEYARKIMSEELGYLGR</sequence>
<name>A0A2M8RDQ1_9BRAD</name>
<dbReference type="Gene3D" id="3.40.190.290">
    <property type="match status" value="1"/>
</dbReference>
<dbReference type="SUPFAM" id="SSF46785">
    <property type="entry name" value="Winged helix' DNA-binding domain"/>
    <property type="match status" value="1"/>
</dbReference>
<evidence type="ECO:0000313" key="8">
    <source>
        <dbReference type="Proteomes" id="UP000231194"/>
    </source>
</evidence>
<feature type="domain" description="HTH lysR-type" evidence="6">
    <location>
        <begin position="6"/>
        <end position="63"/>
    </location>
</feature>
<keyword evidence="8" id="KW-1185">Reference proteome</keyword>
<dbReference type="GO" id="GO:0009089">
    <property type="term" value="P:lysine biosynthetic process via diaminopimelate"/>
    <property type="evidence" value="ECO:0007669"/>
    <property type="project" value="TreeGrafter"/>
</dbReference>
<dbReference type="InterPro" id="IPR037424">
    <property type="entry name" value="NocR_PBP2"/>
</dbReference>
<dbReference type="InterPro" id="IPR036388">
    <property type="entry name" value="WH-like_DNA-bd_sf"/>
</dbReference>
<dbReference type="PROSITE" id="PS50931">
    <property type="entry name" value="HTH_LYSR"/>
    <property type="match status" value="1"/>
</dbReference>
<proteinExistence type="inferred from homology"/>
<dbReference type="PANTHER" id="PTHR30427">
    <property type="entry name" value="TRANSCRIPTIONAL ACTIVATOR PROTEIN LYSR"/>
    <property type="match status" value="1"/>
</dbReference>
<dbReference type="GO" id="GO:0003700">
    <property type="term" value="F:DNA-binding transcription factor activity"/>
    <property type="evidence" value="ECO:0007669"/>
    <property type="project" value="InterPro"/>
</dbReference>
<evidence type="ECO:0000256" key="5">
    <source>
        <dbReference type="ARBA" id="ARBA00023163"/>
    </source>
</evidence>
<evidence type="ECO:0000256" key="2">
    <source>
        <dbReference type="ARBA" id="ARBA00009437"/>
    </source>
</evidence>
<dbReference type="SUPFAM" id="SSF53850">
    <property type="entry name" value="Periplasmic binding protein-like II"/>
    <property type="match status" value="1"/>
</dbReference>
<keyword evidence="3" id="KW-0805">Transcription regulation</keyword>
<dbReference type="InterPro" id="IPR005119">
    <property type="entry name" value="LysR_subst-bd"/>
</dbReference>
<comment type="caution">
    <text evidence="7">The sequence shown here is derived from an EMBL/GenBank/DDBJ whole genome shotgun (WGS) entry which is preliminary data.</text>
</comment>
<evidence type="ECO:0000256" key="3">
    <source>
        <dbReference type="ARBA" id="ARBA00023015"/>
    </source>
</evidence>
<gene>
    <name evidence="7" type="ORF">CVM73_07270</name>
</gene>
<dbReference type="Pfam" id="PF03466">
    <property type="entry name" value="LysR_substrate"/>
    <property type="match status" value="1"/>
</dbReference>
<dbReference type="InterPro" id="IPR036390">
    <property type="entry name" value="WH_DNA-bd_sf"/>
</dbReference>
<dbReference type="PRINTS" id="PR00039">
    <property type="entry name" value="HTHLYSR"/>
</dbReference>
<dbReference type="Proteomes" id="UP000231194">
    <property type="component" value="Unassembled WGS sequence"/>
</dbReference>
<reference evidence="7 8" key="1">
    <citation type="submission" date="2017-11" db="EMBL/GenBank/DDBJ databases">
        <title>Bradyrhizobium forestalis sp. nov., an efficient nitrogen-fixing bacterium isolated from nodules of forest legume species in the Amazon.</title>
        <authorList>
            <person name="Costa E.M."/>
            <person name="Guimaraes A."/>
            <person name="Carvalho T.S."/>
            <person name="Rodrigues T.L."/>
            <person name="Ribeiro P.R.A."/>
            <person name="Lebbe L."/>
            <person name="Willems A."/>
            <person name="Moreira F.M.S."/>
        </authorList>
    </citation>
    <scope>NUCLEOTIDE SEQUENCE [LARGE SCALE GENOMIC DNA]</scope>
    <source>
        <strain evidence="7 8">INPA54B</strain>
    </source>
</reference>
<comment type="function">
    <text evidence="1">NodD regulates the expression of the nodABCFE genes which encode other nodulation proteins. NodD is also a negative regulator of its own expression. Binds flavonoids as inducers.</text>
</comment>
<dbReference type="CDD" id="cd08415">
    <property type="entry name" value="PBP2_LysR_opines_like"/>
    <property type="match status" value="1"/>
</dbReference>
<dbReference type="AlphaFoldDB" id="A0A2M8RDQ1"/>
<dbReference type="Gene3D" id="1.10.10.10">
    <property type="entry name" value="Winged helix-like DNA-binding domain superfamily/Winged helix DNA-binding domain"/>
    <property type="match status" value="1"/>
</dbReference>
<evidence type="ECO:0000256" key="1">
    <source>
        <dbReference type="ARBA" id="ARBA00003502"/>
    </source>
</evidence>